<dbReference type="Proteomes" id="UP001575105">
    <property type="component" value="Unassembled WGS sequence"/>
</dbReference>
<dbReference type="EMBL" id="JBGUBD010000020">
    <property type="protein sequence ID" value="MFA9480397.1"/>
    <property type="molecule type" value="Genomic_DNA"/>
</dbReference>
<name>A0ABV4UAP3_9BACT</name>
<keyword evidence="3" id="KW-1185">Reference proteome</keyword>
<protein>
    <submittedName>
        <fullName evidence="2">LamG-like jellyroll fold domain-containing protein</fullName>
    </submittedName>
</protein>
<organism evidence="2 3">
    <name type="scientific">Natronomicrosphaera hydrolytica</name>
    <dbReference type="NCBI Taxonomy" id="3242702"/>
    <lineage>
        <taxon>Bacteria</taxon>
        <taxon>Pseudomonadati</taxon>
        <taxon>Planctomycetota</taxon>
        <taxon>Phycisphaerae</taxon>
        <taxon>Phycisphaerales</taxon>
        <taxon>Phycisphaeraceae</taxon>
        <taxon>Natronomicrosphaera</taxon>
    </lineage>
</organism>
<sequence length="246" mass="27535">MRYEIYLLVGIVSVMGALATTEAGAIDGPPGQVFAHWSFDEKDQDGDIIRDLGPHGFHGTIKSQNDTSLEPVEGVRGQALRFPDNHQSWIELTEGFQLEPPFTITAWVKIVSRRSTMEILGQKAHSWDEGMRFVFSLRRMFFEYSDGDEDIQVRNDVHQTSGDQWAFVAVVHDGQDVALYVDAEQIQKERAAPAVPTSRRALIGNYVVQKETYGFVGTMDELIIMDEALSSEQLVELGLWVLADGS</sequence>
<accession>A0ABV4UAP3</accession>
<dbReference type="InterPro" id="IPR013320">
    <property type="entry name" value="ConA-like_dom_sf"/>
</dbReference>
<gene>
    <name evidence="2" type="ORF">ACERK3_19175</name>
</gene>
<dbReference type="Gene3D" id="2.60.120.200">
    <property type="match status" value="1"/>
</dbReference>
<comment type="caution">
    <text evidence="2">The sequence shown here is derived from an EMBL/GenBank/DDBJ whole genome shotgun (WGS) entry which is preliminary data.</text>
</comment>
<dbReference type="SUPFAM" id="SSF49899">
    <property type="entry name" value="Concanavalin A-like lectins/glucanases"/>
    <property type="match status" value="1"/>
</dbReference>
<dbReference type="Pfam" id="PF13385">
    <property type="entry name" value="Laminin_G_3"/>
    <property type="match status" value="1"/>
</dbReference>
<feature type="signal peptide" evidence="1">
    <location>
        <begin position="1"/>
        <end position="19"/>
    </location>
</feature>
<dbReference type="RefSeq" id="WP_425347317.1">
    <property type="nucleotide sequence ID" value="NZ_JBGUBD010000020.1"/>
</dbReference>
<evidence type="ECO:0000313" key="2">
    <source>
        <dbReference type="EMBL" id="MFA9480397.1"/>
    </source>
</evidence>
<keyword evidence="1" id="KW-0732">Signal</keyword>
<reference evidence="2 3" key="1">
    <citation type="submission" date="2024-08" db="EMBL/GenBank/DDBJ databases">
        <title>Whole-genome sequencing of halo(alkali)philic microorganisms from hypersaline lakes.</title>
        <authorList>
            <person name="Sorokin D.Y."/>
            <person name="Merkel A.Y."/>
            <person name="Messina E."/>
            <person name="Yakimov M."/>
        </authorList>
    </citation>
    <scope>NUCLEOTIDE SEQUENCE [LARGE SCALE GENOMIC DNA]</scope>
    <source>
        <strain evidence="2 3">AB-hyl4</strain>
    </source>
</reference>
<feature type="chain" id="PRO_5046358113" evidence="1">
    <location>
        <begin position="20"/>
        <end position="246"/>
    </location>
</feature>
<proteinExistence type="predicted"/>
<evidence type="ECO:0000256" key="1">
    <source>
        <dbReference type="SAM" id="SignalP"/>
    </source>
</evidence>
<evidence type="ECO:0000313" key="3">
    <source>
        <dbReference type="Proteomes" id="UP001575105"/>
    </source>
</evidence>